<dbReference type="InterPro" id="IPR011009">
    <property type="entry name" value="Kinase-like_dom_sf"/>
</dbReference>
<gene>
    <name evidence="6" type="ORF">MVEN_00170000</name>
</gene>
<dbReference type="Proteomes" id="UP000620124">
    <property type="component" value="Unassembled WGS sequence"/>
</dbReference>
<keyword evidence="7" id="KW-1185">Reference proteome</keyword>
<accession>A0A8H6YXV0</accession>
<evidence type="ECO:0000256" key="4">
    <source>
        <dbReference type="ARBA" id="ARBA00022840"/>
    </source>
</evidence>
<protein>
    <submittedName>
        <fullName evidence="6">Kinase-like protein</fullName>
    </submittedName>
</protein>
<keyword evidence="1" id="KW-0808">Transferase</keyword>
<proteinExistence type="predicted"/>
<dbReference type="GO" id="GO:0004674">
    <property type="term" value="F:protein serine/threonine kinase activity"/>
    <property type="evidence" value="ECO:0007669"/>
    <property type="project" value="TreeGrafter"/>
</dbReference>
<dbReference type="AlphaFoldDB" id="A0A8H6YXV0"/>
<dbReference type="InterPro" id="IPR001245">
    <property type="entry name" value="Ser-Thr/Tyr_kinase_cat_dom"/>
</dbReference>
<comment type="caution">
    <text evidence="6">The sequence shown here is derived from an EMBL/GenBank/DDBJ whole genome shotgun (WGS) entry which is preliminary data.</text>
</comment>
<dbReference type="SUPFAM" id="SSF50729">
    <property type="entry name" value="PH domain-like"/>
    <property type="match status" value="1"/>
</dbReference>
<dbReference type="PANTHER" id="PTHR44329:SF288">
    <property type="entry name" value="MITOGEN-ACTIVATED PROTEIN KINASE KINASE KINASE 20"/>
    <property type="match status" value="1"/>
</dbReference>
<dbReference type="OrthoDB" id="346907at2759"/>
<dbReference type="Pfam" id="PF07714">
    <property type="entry name" value="PK_Tyr_Ser-Thr"/>
    <property type="match status" value="1"/>
</dbReference>
<dbReference type="PROSITE" id="PS00109">
    <property type="entry name" value="PROTEIN_KINASE_TYR"/>
    <property type="match status" value="1"/>
</dbReference>
<sequence>MPPRELPKPGRDPKDVFEERRRESIKRFLLFKMNEYGWCIRIGDVKGRKRGKHGDIVCLTEDALLVVTTLPGSERYGDPFQEPSAPITSMFTLVHKISYRDIRGVGWNTSATDSVRVSTENSDIELVIQETRWAPARLWAHYIRLKVPHLRWMETEDWSIGRGPFFLWISVEGKEDDMEMLLDAAYGAVRCEGVVYQRLQFRTGLLRIKHDDFSARYCMGRRLAWTCWLNTLHSRFFATRVYNGYYDLTGPPWNQEMTFPWSKFGEILERSQDPPLAGPKTYLGFSEPSSIIPLAAVKHVRRIDHPDEYPQLLVATANHTFSLAFSNEAERSKWVEAINWRPPLVNVTGSASDRAPPRDLSAVVQIGSHPVANGGFAWVYRGTWNDDGVIKNVAVKVIRKHDGTDLIKLNKRLRREVKVWNRLAHGNILELYGVSYDHGPFVSMICPWMEGGTLSAYITLETRINKRLKLVSLTGSIEIRTLIFQSYTMSERLWCTAIHSEGVVHGDLTTANVLIDAHENAVLSDFGLSTILAEFSGTSYMSTSLARGGALRWADPALSHVADDPAQPLTPPSPTPTSDIYSFGCVLYHVISGRIPFQDLDDLQVIFAVSARGERPPRPPSVEDACWEFMEKCWAVAIPERPVASEVLAFIVSWRKQTIKIPDGWLQPE</sequence>
<evidence type="ECO:0000256" key="1">
    <source>
        <dbReference type="ARBA" id="ARBA00022679"/>
    </source>
</evidence>
<dbReference type="PROSITE" id="PS50011">
    <property type="entry name" value="PROTEIN_KINASE_DOM"/>
    <property type="match status" value="1"/>
</dbReference>
<keyword evidence="2" id="KW-0547">Nucleotide-binding</keyword>
<feature type="domain" description="Protein kinase" evidence="5">
    <location>
        <begin position="365"/>
        <end position="666"/>
    </location>
</feature>
<dbReference type="InterPro" id="IPR008266">
    <property type="entry name" value="Tyr_kinase_AS"/>
</dbReference>
<reference evidence="6" key="1">
    <citation type="submission" date="2020-05" db="EMBL/GenBank/DDBJ databases">
        <title>Mycena genomes resolve the evolution of fungal bioluminescence.</title>
        <authorList>
            <person name="Tsai I.J."/>
        </authorList>
    </citation>
    <scope>NUCLEOTIDE SEQUENCE</scope>
    <source>
        <strain evidence="6">CCC161011</strain>
    </source>
</reference>
<dbReference type="EMBL" id="JACAZI010000002">
    <property type="protein sequence ID" value="KAF7368468.1"/>
    <property type="molecule type" value="Genomic_DNA"/>
</dbReference>
<dbReference type="InterPro" id="IPR051681">
    <property type="entry name" value="Ser/Thr_Kinases-Pseudokinases"/>
</dbReference>
<keyword evidence="3 6" id="KW-0418">Kinase</keyword>
<evidence type="ECO:0000256" key="2">
    <source>
        <dbReference type="ARBA" id="ARBA00022741"/>
    </source>
</evidence>
<name>A0A8H6YXV0_9AGAR</name>
<keyword evidence="4" id="KW-0067">ATP-binding</keyword>
<evidence type="ECO:0000259" key="5">
    <source>
        <dbReference type="PROSITE" id="PS50011"/>
    </source>
</evidence>
<dbReference type="SUPFAM" id="SSF56112">
    <property type="entry name" value="Protein kinase-like (PK-like)"/>
    <property type="match status" value="1"/>
</dbReference>
<dbReference type="GO" id="GO:0005524">
    <property type="term" value="F:ATP binding"/>
    <property type="evidence" value="ECO:0007669"/>
    <property type="project" value="UniProtKB-KW"/>
</dbReference>
<evidence type="ECO:0000256" key="3">
    <source>
        <dbReference type="ARBA" id="ARBA00022777"/>
    </source>
</evidence>
<organism evidence="6 7">
    <name type="scientific">Mycena venus</name>
    <dbReference type="NCBI Taxonomy" id="2733690"/>
    <lineage>
        <taxon>Eukaryota</taxon>
        <taxon>Fungi</taxon>
        <taxon>Dikarya</taxon>
        <taxon>Basidiomycota</taxon>
        <taxon>Agaricomycotina</taxon>
        <taxon>Agaricomycetes</taxon>
        <taxon>Agaricomycetidae</taxon>
        <taxon>Agaricales</taxon>
        <taxon>Marasmiineae</taxon>
        <taxon>Mycenaceae</taxon>
        <taxon>Mycena</taxon>
    </lineage>
</organism>
<dbReference type="PANTHER" id="PTHR44329">
    <property type="entry name" value="SERINE/THREONINE-PROTEIN KINASE TNNI3K-RELATED"/>
    <property type="match status" value="1"/>
</dbReference>
<evidence type="ECO:0000313" key="7">
    <source>
        <dbReference type="Proteomes" id="UP000620124"/>
    </source>
</evidence>
<dbReference type="Gene3D" id="1.10.510.10">
    <property type="entry name" value="Transferase(Phosphotransferase) domain 1"/>
    <property type="match status" value="1"/>
</dbReference>
<evidence type="ECO:0000313" key="6">
    <source>
        <dbReference type="EMBL" id="KAF7368468.1"/>
    </source>
</evidence>
<dbReference type="InterPro" id="IPR000719">
    <property type="entry name" value="Prot_kinase_dom"/>
</dbReference>